<comment type="caution">
    <text evidence="1">The sequence shown here is derived from an EMBL/GenBank/DDBJ whole genome shotgun (WGS) entry which is preliminary data.</text>
</comment>
<proteinExistence type="predicted"/>
<accession>A0A5C5Z605</accession>
<keyword evidence="2" id="KW-1185">Reference proteome</keyword>
<organism evidence="1 2">
    <name type="scientific">Novipirellula herctigrandis</name>
    <dbReference type="NCBI Taxonomy" id="2527986"/>
    <lineage>
        <taxon>Bacteria</taxon>
        <taxon>Pseudomonadati</taxon>
        <taxon>Planctomycetota</taxon>
        <taxon>Planctomycetia</taxon>
        <taxon>Pirellulales</taxon>
        <taxon>Pirellulaceae</taxon>
        <taxon>Novipirellula</taxon>
    </lineage>
</organism>
<sequence>MPSESGCMRTFRWQALQAIRSVWGCATKSSSFFFIHAVNAWLKVVQAPFAAINQDQQVDGNDFDAAIAALQADAATMGRSNRKL</sequence>
<gene>
    <name evidence="1" type="ORF">CA13_40730</name>
</gene>
<dbReference type="AlphaFoldDB" id="A0A5C5Z605"/>
<evidence type="ECO:0000313" key="2">
    <source>
        <dbReference type="Proteomes" id="UP000315010"/>
    </source>
</evidence>
<dbReference type="Proteomes" id="UP000315010">
    <property type="component" value="Unassembled WGS sequence"/>
</dbReference>
<name>A0A5C5Z605_9BACT</name>
<reference evidence="1 2" key="1">
    <citation type="submission" date="2019-02" db="EMBL/GenBank/DDBJ databases">
        <title>Deep-cultivation of Planctomycetes and their phenomic and genomic characterization uncovers novel biology.</title>
        <authorList>
            <person name="Wiegand S."/>
            <person name="Jogler M."/>
            <person name="Boedeker C."/>
            <person name="Pinto D."/>
            <person name="Vollmers J."/>
            <person name="Rivas-Marin E."/>
            <person name="Kohn T."/>
            <person name="Peeters S.H."/>
            <person name="Heuer A."/>
            <person name="Rast P."/>
            <person name="Oberbeckmann S."/>
            <person name="Bunk B."/>
            <person name="Jeske O."/>
            <person name="Meyerdierks A."/>
            <person name="Storesund J.E."/>
            <person name="Kallscheuer N."/>
            <person name="Luecker S."/>
            <person name="Lage O.M."/>
            <person name="Pohl T."/>
            <person name="Merkel B.J."/>
            <person name="Hornburger P."/>
            <person name="Mueller R.-W."/>
            <person name="Bruemmer F."/>
            <person name="Labrenz M."/>
            <person name="Spormann A.M."/>
            <person name="Op Den Camp H."/>
            <person name="Overmann J."/>
            <person name="Amann R."/>
            <person name="Jetten M.S.M."/>
            <person name="Mascher T."/>
            <person name="Medema M.H."/>
            <person name="Devos D.P."/>
            <person name="Kaster A.-K."/>
            <person name="Ovreas L."/>
            <person name="Rohde M."/>
            <person name="Galperin M.Y."/>
            <person name="Jogler C."/>
        </authorList>
    </citation>
    <scope>NUCLEOTIDE SEQUENCE [LARGE SCALE GENOMIC DNA]</scope>
    <source>
        <strain evidence="1 2">CA13</strain>
    </source>
</reference>
<dbReference type="RefSeq" id="WP_146399212.1">
    <property type="nucleotide sequence ID" value="NZ_SJPJ01000001.1"/>
</dbReference>
<dbReference type="EMBL" id="SJPJ01000001">
    <property type="protein sequence ID" value="TWT82610.1"/>
    <property type="molecule type" value="Genomic_DNA"/>
</dbReference>
<protein>
    <submittedName>
        <fullName evidence="1">Uncharacterized protein</fullName>
    </submittedName>
</protein>
<evidence type="ECO:0000313" key="1">
    <source>
        <dbReference type="EMBL" id="TWT82610.1"/>
    </source>
</evidence>